<dbReference type="Pfam" id="PF07714">
    <property type="entry name" value="PK_Tyr_Ser-Thr"/>
    <property type="match status" value="1"/>
</dbReference>
<evidence type="ECO:0000313" key="3">
    <source>
        <dbReference type="EMBL" id="KAL2504855.1"/>
    </source>
</evidence>
<protein>
    <submittedName>
        <fullName evidence="3">LRR receptor-like serine/threonine-protein kinase</fullName>
    </submittedName>
</protein>
<dbReference type="Proteomes" id="UP001604336">
    <property type="component" value="Unassembled WGS sequence"/>
</dbReference>
<dbReference type="InterPro" id="IPR029466">
    <property type="entry name" value="NAM-associated_C"/>
</dbReference>
<dbReference type="AlphaFoldDB" id="A0ABD1SWM4"/>
<evidence type="ECO:0000259" key="2">
    <source>
        <dbReference type="PROSITE" id="PS50011"/>
    </source>
</evidence>
<dbReference type="InterPro" id="IPR001245">
    <property type="entry name" value="Ser-Thr/Tyr_kinase_cat_dom"/>
</dbReference>
<accession>A0ABD1SWM4</accession>
<dbReference type="Pfam" id="PF14303">
    <property type="entry name" value="NAM-associated"/>
    <property type="match status" value="1"/>
</dbReference>
<dbReference type="EMBL" id="JBFOLK010000006">
    <property type="protein sequence ID" value="KAL2504855.1"/>
    <property type="molecule type" value="Genomic_DNA"/>
</dbReference>
<name>A0ABD1SWM4_9LAMI</name>
<dbReference type="InterPro" id="IPR000719">
    <property type="entry name" value="Prot_kinase_dom"/>
</dbReference>
<dbReference type="SUPFAM" id="SSF56112">
    <property type="entry name" value="Protein kinase-like (PK-like)"/>
    <property type="match status" value="1"/>
</dbReference>
<dbReference type="Gene3D" id="1.10.510.10">
    <property type="entry name" value="Transferase(Phosphotransferase) domain 1"/>
    <property type="match status" value="1"/>
</dbReference>
<comment type="subcellular location">
    <subcellularLocation>
        <location evidence="1">Membrane</location>
        <topology evidence="1">Single-pass type I membrane protein</topology>
    </subcellularLocation>
</comment>
<dbReference type="PANTHER" id="PTHR48006">
    <property type="entry name" value="LEUCINE-RICH REPEAT-CONTAINING PROTEIN DDB_G0281931-RELATED"/>
    <property type="match status" value="1"/>
</dbReference>
<feature type="domain" description="Protein kinase" evidence="2">
    <location>
        <begin position="192"/>
        <end position="524"/>
    </location>
</feature>
<reference evidence="4" key="1">
    <citation type="submission" date="2024-07" db="EMBL/GenBank/DDBJ databases">
        <title>Two chromosome-level genome assemblies of Korean endemic species Abeliophyllum distichum and Forsythia ovata (Oleaceae).</title>
        <authorList>
            <person name="Jang H."/>
        </authorList>
    </citation>
    <scope>NUCLEOTIDE SEQUENCE [LARGE SCALE GENOMIC DNA]</scope>
</reference>
<dbReference type="PANTHER" id="PTHR48006:SF50">
    <property type="entry name" value="OS03G0724300 PROTEIN"/>
    <property type="match status" value="1"/>
</dbReference>
<sequence length="526" mass="59444">MNESNKHQSSNGNTPVTHENVVNLGDEFMTSTGINSDEVVRPQGRKCYKEKKRRLNGENGVVDVLKKLQCTLEKQIEVNQKELELKREKDMKQFEMREQTLRKDLELKDIVQKLKIKDQELRERAQKRQEQHRIINQDISKLTPALRQTYEIYQAKILKEWENEDLFGNDIIDIEACTPQDTNVIQKATDDFSDKNLIKHGHSGDLFRGKLYSSTSTVVIKRTDLLLVSPDAYFLELEFYSKVNHSGFVPLLGHCFEDENIKFLVYEYVPNGDLSSFSFTKPNGNVSLKLVSWRTRMQIAIGAAKSLVYLHHECNPPLVHGDVQASSILLDYHFHVQLGSLSRACDEENTLLNRATRTYEGDTSGRATGSWGSEVYRFGKVLVDLVEGKQEISASSDAQSSAVPISSDIMKLIYEGDTSGRAIGSCESDVYCFGKVLLELVTGKLGISALSDAMAQDWLQLMLQRIEDYETNIIDPSLLISNSSEFDNVWATAVLAKSCLDPVPSSRPQMKSVLKDLKGLKTFARE</sequence>
<dbReference type="InterPro" id="IPR011009">
    <property type="entry name" value="Kinase-like_dom_sf"/>
</dbReference>
<comment type="caution">
    <text evidence="3">The sequence shown here is derived from an EMBL/GenBank/DDBJ whole genome shotgun (WGS) entry which is preliminary data.</text>
</comment>
<dbReference type="FunFam" id="3.30.200.20:FF:000433">
    <property type="entry name" value="Predicted protein"/>
    <property type="match status" value="1"/>
</dbReference>
<keyword evidence="4" id="KW-1185">Reference proteome</keyword>
<organism evidence="3 4">
    <name type="scientific">Abeliophyllum distichum</name>
    <dbReference type="NCBI Taxonomy" id="126358"/>
    <lineage>
        <taxon>Eukaryota</taxon>
        <taxon>Viridiplantae</taxon>
        <taxon>Streptophyta</taxon>
        <taxon>Embryophyta</taxon>
        <taxon>Tracheophyta</taxon>
        <taxon>Spermatophyta</taxon>
        <taxon>Magnoliopsida</taxon>
        <taxon>eudicotyledons</taxon>
        <taxon>Gunneridae</taxon>
        <taxon>Pentapetalae</taxon>
        <taxon>asterids</taxon>
        <taxon>lamiids</taxon>
        <taxon>Lamiales</taxon>
        <taxon>Oleaceae</taxon>
        <taxon>Forsythieae</taxon>
        <taxon>Abeliophyllum</taxon>
    </lineage>
</organism>
<dbReference type="InterPro" id="IPR051824">
    <property type="entry name" value="LRR_Rcpt-Like_S/T_Kinase"/>
</dbReference>
<dbReference type="PROSITE" id="PS50011">
    <property type="entry name" value="PROTEIN_KINASE_DOM"/>
    <property type="match status" value="1"/>
</dbReference>
<dbReference type="GO" id="GO:0016020">
    <property type="term" value="C:membrane"/>
    <property type="evidence" value="ECO:0007669"/>
    <property type="project" value="UniProtKB-SubCell"/>
</dbReference>
<gene>
    <name evidence="3" type="ORF">Adt_20476</name>
</gene>
<evidence type="ECO:0000313" key="4">
    <source>
        <dbReference type="Proteomes" id="UP001604336"/>
    </source>
</evidence>
<evidence type="ECO:0000256" key="1">
    <source>
        <dbReference type="ARBA" id="ARBA00004479"/>
    </source>
</evidence>
<dbReference type="Gene3D" id="3.30.200.20">
    <property type="entry name" value="Phosphorylase Kinase, domain 1"/>
    <property type="match status" value="1"/>
</dbReference>
<proteinExistence type="predicted"/>